<dbReference type="EMBL" id="JBHMEY010000011">
    <property type="protein sequence ID" value="MFB9095892.1"/>
    <property type="molecule type" value="Genomic_DNA"/>
</dbReference>
<gene>
    <name evidence="1" type="ORF">ACFFVF_05150</name>
</gene>
<reference evidence="1 2" key="1">
    <citation type="submission" date="2024-09" db="EMBL/GenBank/DDBJ databases">
        <authorList>
            <person name="Sun Q."/>
            <person name="Mori K."/>
        </authorList>
    </citation>
    <scope>NUCLEOTIDE SEQUENCE [LARGE SCALE GENOMIC DNA]</scope>
    <source>
        <strain evidence="1 2">CECT 7955</strain>
    </source>
</reference>
<accession>A0ABV5GKJ3</accession>
<dbReference type="Proteomes" id="UP001589607">
    <property type="component" value="Unassembled WGS sequence"/>
</dbReference>
<evidence type="ECO:0000313" key="2">
    <source>
        <dbReference type="Proteomes" id="UP001589607"/>
    </source>
</evidence>
<proteinExistence type="predicted"/>
<evidence type="ECO:0000313" key="1">
    <source>
        <dbReference type="EMBL" id="MFB9095892.1"/>
    </source>
</evidence>
<name>A0ABV5GKJ3_9FLAO</name>
<organism evidence="1 2">
    <name type="scientific">Flavobacterium jumunjinense</name>
    <dbReference type="NCBI Taxonomy" id="998845"/>
    <lineage>
        <taxon>Bacteria</taxon>
        <taxon>Pseudomonadati</taxon>
        <taxon>Bacteroidota</taxon>
        <taxon>Flavobacteriia</taxon>
        <taxon>Flavobacteriales</taxon>
        <taxon>Flavobacteriaceae</taxon>
        <taxon>Flavobacterium</taxon>
    </lineage>
</organism>
<comment type="caution">
    <text evidence="1">The sequence shown here is derived from an EMBL/GenBank/DDBJ whole genome shotgun (WGS) entry which is preliminary data.</text>
</comment>
<protein>
    <submittedName>
        <fullName evidence="1">Uncharacterized protein</fullName>
    </submittedName>
</protein>
<dbReference type="RefSeq" id="WP_236453440.1">
    <property type="nucleotide sequence ID" value="NZ_CBCSGE010000028.1"/>
</dbReference>
<sequence>MKVTTYKTFDNTTAEQVEKLLKDKLGNKYEIKLSKKATSMAGKLFTDAANDSVTVIKNAYHRTKVNVATIDDPSSETGAYTAISYSEAKLTGWLSILHGQAGLLGKLVIRLIYGNADEFYEEVDNVIKVNIKGVEETKNVGIASLFNKKNS</sequence>
<keyword evidence="2" id="KW-1185">Reference proteome</keyword>